<dbReference type="Proteomes" id="UP000001919">
    <property type="component" value="Chromosome"/>
</dbReference>
<evidence type="ECO:0000256" key="4">
    <source>
        <dbReference type="ARBA" id="ARBA00022777"/>
    </source>
</evidence>
<dbReference type="EMBL" id="CP001643">
    <property type="protein sequence ID" value="ACU85332.1"/>
    <property type="molecule type" value="Genomic_DNA"/>
</dbReference>
<keyword evidence="4 7" id="KW-0418">Kinase</keyword>
<dbReference type="PATRIC" id="fig|446465.5.peg.1496"/>
<dbReference type="GO" id="GO:0005829">
    <property type="term" value="C:cytosol"/>
    <property type="evidence" value="ECO:0007669"/>
    <property type="project" value="TreeGrafter"/>
</dbReference>
<dbReference type="InterPro" id="IPR000623">
    <property type="entry name" value="Shikimate_kinase/TSH1"/>
</dbReference>
<dbReference type="InterPro" id="IPR027417">
    <property type="entry name" value="P-loop_NTPase"/>
</dbReference>
<comment type="cofactor">
    <cofactor evidence="7">
        <name>Mg(2+)</name>
        <dbReference type="ChEBI" id="CHEBI:18420"/>
    </cofactor>
    <text evidence="7">Binds 1 Mg(2+) ion per subunit.</text>
</comment>
<feature type="binding site" evidence="7">
    <location>
        <position position="81"/>
    </location>
    <ligand>
        <name>substrate</name>
    </ligand>
</feature>
<comment type="pathway">
    <text evidence="7">Metabolic intermediate biosynthesis; chorismate biosynthesis; chorismate from D-erythrose 4-phosphate and phosphoenolpyruvate: step 5/7.</text>
</comment>
<keyword evidence="1 7" id="KW-0028">Amino-acid biosynthesis</keyword>
<comment type="catalytic activity">
    <reaction evidence="7">
        <text>shikimate + ATP = 3-phosphoshikimate + ADP + H(+)</text>
        <dbReference type="Rhea" id="RHEA:13121"/>
        <dbReference type="ChEBI" id="CHEBI:15378"/>
        <dbReference type="ChEBI" id="CHEBI:30616"/>
        <dbReference type="ChEBI" id="CHEBI:36208"/>
        <dbReference type="ChEBI" id="CHEBI:145989"/>
        <dbReference type="ChEBI" id="CHEBI:456216"/>
        <dbReference type="EC" id="2.7.1.71"/>
    </reaction>
</comment>
<dbReference type="STRING" id="446465.Bfae_15020"/>
<comment type="caution">
    <text evidence="7">Lacks conserved residue(s) required for the propagation of feature annotation.</text>
</comment>
<reference evidence="9 10" key="1">
    <citation type="journal article" date="2009" name="Stand. Genomic Sci.">
        <title>Complete genome sequence of Brachybacterium faecium type strain (Schefferle 6-10).</title>
        <authorList>
            <person name="Lapidus A."/>
            <person name="Pukall R."/>
            <person name="Labuttii K."/>
            <person name="Copeland A."/>
            <person name="Del Rio T.G."/>
            <person name="Nolan M."/>
            <person name="Chen F."/>
            <person name="Lucas S."/>
            <person name="Tice H."/>
            <person name="Cheng J.F."/>
            <person name="Bruce D."/>
            <person name="Goodwin L."/>
            <person name="Pitluck S."/>
            <person name="Rohde M."/>
            <person name="Goker M."/>
            <person name="Pati A."/>
            <person name="Ivanova N."/>
            <person name="Mavrommatis K."/>
            <person name="Chen A."/>
            <person name="Palaniappan K."/>
            <person name="D'haeseleer P."/>
            <person name="Chain P."/>
            <person name="Bristow J."/>
            <person name="Eisen J.A."/>
            <person name="Markowitz V."/>
            <person name="Hugenholtz P."/>
            <person name="Kyrpides N.C."/>
            <person name="Klenk H.P."/>
        </authorList>
    </citation>
    <scope>NUCLEOTIDE SEQUENCE [LARGE SCALE GENOMIC DNA]</scope>
    <source>
        <strain evidence="10">ATCC 43885 / DSM 4810 / JCM 11609 / LMG 19847 / NBRC 14762 / NCIMB 9860 / 6-10</strain>
    </source>
</reference>
<evidence type="ECO:0000256" key="6">
    <source>
        <dbReference type="ARBA" id="ARBA00023141"/>
    </source>
</evidence>
<keyword evidence="7" id="KW-0479">Metal-binding</keyword>
<dbReference type="EC" id="2.7.1.71" evidence="7"/>
<dbReference type="KEGG" id="bfa:Bfae_15020"/>
<dbReference type="GO" id="GO:0009423">
    <property type="term" value="P:chorismate biosynthetic process"/>
    <property type="evidence" value="ECO:0007669"/>
    <property type="project" value="UniProtKB-UniRule"/>
</dbReference>
<dbReference type="CDD" id="cd00464">
    <property type="entry name" value="SK"/>
    <property type="match status" value="1"/>
</dbReference>
<keyword evidence="7" id="KW-0460">Magnesium</keyword>
<comment type="subunit">
    <text evidence="7">Monomer.</text>
</comment>
<feature type="binding site" evidence="7">
    <location>
        <position position="137"/>
    </location>
    <ligand>
        <name>substrate</name>
    </ligand>
</feature>
<evidence type="ECO:0000256" key="2">
    <source>
        <dbReference type="ARBA" id="ARBA00022679"/>
    </source>
</evidence>
<dbReference type="GO" id="GO:0008652">
    <property type="term" value="P:amino acid biosynthetic process"/>
    <property type="evidence" value="ECO:0007669"/>
    <property type="project" value="UniProtKB-KW"/>
</dbReference>
<dbReference type="HAMAP" id="MF_00109">
    <property type="entry name" value="Shikimate_kinase"/>
    <property type="match status" value="1"/>
</dbReference>
<keyword evidence="6 7" id="KW-0057">Aromatic amino acid biosynthesis</keyword>
<dbReference type="PRINTS" id="PR01100">
    <property type="entry name" value="SHIKIMTKNASE"/>
</dbReference>
<comment type="subcellular location">
    <subcellularLocation>
        <location evidence="7">Cytoplasm</location>
    </subcellularLocation>
</comment>
<keyword evidence="10" id="KW-1185">Reference proteome</keyword>
<dbReference type="Pfam" id="PF01202">
    <property type="entry name" value="SKI"/>
    <property type="match status" value="1"/>
</dbReference>
<dbReference type="GO" id="GO:0005524">
    <property type="term" value="F:ATP binding"/>
    <property type="evidence" value="ECO:0007669"/>
    <property type="project" value="UniProtKB-UniRule"/>
</dbReference>
<feature type="binding site" evidence="7">
    <location>
        <position position="118"/>
    </location>
    <ligand>
        <name>ATP</name>
        <dbReference type="ChEBI" id="CHEBI:30616"/>
    </ligand>
</feature>
<dbReference type="OrthoDB" id="9800332at2"/>
<name>C7MCM5_BRAFD</name>
<comment type="similarity">
    <text evidence="7">Belongs to the shikimate kinase family.</text>
</comment>
<evidence type="ECO:0000256" key="3">
    <source>
        <dbReference type="ARBA" id="ARBA00022741"/>
    </source>
</evidence>
<feature type="binding site" evidence="7">
    <location>
        <position position="59"/>
    </location>
    <ligand>
        <name>substrate</name>
    </ligand>
</feature>
<evidence type="ECO:0000313" key="10">
    <source>
        <dbReference type="Proteomes" id="UP000001919"/>
    </source>
</evidence>
<feature type="region of interest" description="Disordered" evidence="8">
    <location>
        <begin position="166"/>
        <end position="204"/>
    </location>
</feature>
<dbReference type="eggNOG" id="COG0703">
    <property type="taxonomic scope" value="Bacteria"/>
</dbReference>
<comment type="function">
    <text evidence="7">Catalyzes the specific phosphorylation of the 3-hydroxyl group of shikimic acid using ATP as a cosubstrate.</text>
</comment>
<evidence type="ECO:0000256" key="7">
    <source>
        <dbReference type="HAMAP-Rule" id="MF_00109"/>
    </source>
</evidence>
<evidence type="ECO:0000256" key="1">
    <source>
        <dbReference type="ARBA" id="ARBA00022605"/>
    </source>
</evidence>
<feature type="binding site" evidence="7">
    <location>
        <position position="35"/>
    </location>
    <ligand>
        <name>substrate</name>
    </ligand>
</feature>
<organism evidence="9 10">
    <name type="scientific">Brachybacterium faecium (strain ATCC 43885 / DSM 4810 / JCM 11609 / LMG 19847 / NBRC 14762 / NCIMB 9860 / 6-10)</name>
    <dbReference type="NCBI Taxonomy" id="446465"/>
    <lineage>
        <taxon>Bacteria</taxon>
        <taxon>Bacillati</taxon>
        <taxon>Actinomycetota</taxon>
        <taxon>Actinomycetes</taxon>
        <taxon>Micrococcales</taxon>
        <taxon>Dermabacteraceae</taxon>
        <taxon>Brachybacterium</taxon>
    </lineage>
</organism>
<keyword evidence="5 7" id="KW-0067">ATP-binding</keyword>
<feature type="binding site" evidence="7">
    <location>
        <position position="17"/>
    </location>
    <ligand>
        <name>Mg(2+)</name>
        <dbReference type="ChEBI" id="CHEBI:18420"/>
    </ligand>
</feature>
<dbReference type="InterPro" id="IPR031322">
    <property type="entry name" value="Shikimate/glucono_kinase"/>
</dbReference>
<accession>C7MCM5</accession>
<dbReference type="SUPFAM" id="SSF52540">
    <property type="entry name" value="P-loop containing nucleoside triphosphate hydrolases"/>
    <property type="match status" value="1"/>
</dbReference>
<dbReference type="GO" id="GO:0009073">
    <property type="term" value="P:aromatic amino acid family biosynthetic process"/>
    <property type="evidence" value="ECO:0007669"/>
    <property type="project" value="UniProtKB-KW"/>
</dbReference>
<keyword evidence="2 7" id="KW-0808">Transferase</keyword>
<keyword evidence="3 7" id="KW-0547">Nucleotide-binding</keyword>
<dbReference type="AlphaFoldDB" id="C7MCM5"/>
<evidence type="ECO:0000256" key="8">
    <source>
        <dbReference type="SAM" id="MobiDB-lite"/>
    </source>
</evidence>
<feature type="binding site" evidence="7">
    <location>
        <begin position="13"/>
        <end position="18"/>
    </location>
    <ligand>
        <name>ATP</name>
        <dbReference type="ChEBI" id="CHEBI:30616"/>
    </ligand>
</feature>
<evidence type="ECO:0000313" key="9">
    <source>
        <dbReference type="EMBL" id="ACU85332.1"/>
    </source>
</evidence>
<evidence type="ECO:0000256" key="5">
    <source>
        <dbReference type="ARBA" id="ARBA00022840"/>
    </source>
</evidence>
<dbReference type="GO" id="GO:0000287">
    <property type="term" value="F:magnesium ion binding"/>
    <property type="evidence" value="ECO:0007669"/>
    <property type="project" value="UniProtKB-UniRule"/>
</dbReference>
<protein>
    <recommendedName>
        <fullName evidence="7">Shikimate kinase</fullName>
        <shortName evidence="7">SK</shortName>
        <ecNumber evidence="7">2.7.1.71</ecNumber>
    </recommendedName>
</protein>
<dbReference type="GO" id="GO:0004765">
    <property type="term" value="F:shikimate kinase activity"/>
    <property type="evidence" value="ECO:0007669"/>
    <property type="project" value="UniProtKB-UniRule"/>
</dbReference>
<dbReference type="PANTHER" id="PTHR21087:SF16">
    <property type="entry name" value="SHIKIMATE KINASE 1, CHLOROPLASTIC"/>
    <property type="match status" value="1"/>
</dbReference>
<keyword evidence="7" id="KW-0963">Cytoplasm</keyword>
<gene>
    <name evidence="7" type="primary">aroK</name>
    <name evidence="9" type="ordered locus">Bfae_15020</name>
</gene>
<dbReference type="PANTHER" id="PTHR21087">
    <property type="entry name" value="SHIKIMATE KINASE"/>
    <property type="match status" value="1"/>
</dbReference>
<dbReference type="UniPathway" id="UPA00053">
    <property type="reaction ID" value="UER00088"/>
</dbReference>
<dbReference type="Gene3D" id="3.40.50.300">
    <property type="entry name" value="P-loop containing nucleotide triphosphate hydrolases"/>
    <property type="match status" value="1"/>
</dbReference>
<dbReference type="HOGENOM" id="CLU_057607_3_3_11"/>
<proteinExistence type="inferred from homology"/>
<sequence>MTGPLAILIGPMAAGKTSVGRALASRLEVPFADLDALIVEADGRSIPEIFAADGENTFRELEAATLARALLEHPGILSLGGGAPMHPASAERLRGGPVIWLDVDEAIAARRLAHGSGRPLLQGEDPMGRWRELARERSPRYRELAALRIDAGHGSPARVARAILGTLQLEPRTRPDQAAHAHQRTQSARPAQPTPLNRPEKETS</sequence>